<reference evidence="1" key="1">
    <citation type="journal article" date="2014" name="Front. Microbiol.">
        <title>High frequency of phylogenetically diverse reductive dehalogenase-homologous genes in deep subseafloor sedimentary metagenomes.</title>
        <authorList>
            <person name="Kawai M."/>
            <person name="Futagami T."/>
            <person name="Toyoda A."/>
            <person name="Takaki Y."/>
            <person name="Nishi S."/>
            <person name="Hori S."/>
            <person name="Arai W."/>
            <person name="Tsubouchi T."/>
            <person name="Morono Y."/>
            <person name="Uchiyama I."/>
            <person name="Ito T."/>
            <person name="Fujiyama A."/>
            <person name="Inagaki F."/>
            <person name="Takami H."/>
        </authorList>
    </citation>
    <scope>NUCLEOTIDE SEQUENCE</scope>
    <source>
        <strain evidence="1">Expedition CK06-06</strain>
    </source>
</reference>
<evidence type="ECO:0000313" key="1">
    <source>
        <dbReference type="EMBL" id="GAI28801.1"/>
    </source>
</evidence>
<gene>
    <name evidence="1" type="ORF">S06H3_32369</name>
</gene>
<feature type="non-terminal residue" evidence="1">
    <location>
        <position position="68"/>
    </location>
</feature>
<sequence>MWWDGGTGFDHIGLNLVNTQKCEIVGLVLSFNFQLTEAITEVSTTDNFYSEDFQEESEFLESIKYEYG</sequence>
<organism evidence="1">
    <name type="scientific">marine sediment metagenome</name>
    <dbReference type="NCBI Taxonomy" id="412755"/>
    <lineage>
        <taxon>unclassified sequences</taxon>
        <taxon>metagenomes</taxon>
        <taxon>ecological metagenomes</taxon>
    </lineage>
</organism>
<accession>X1NF10</accession>
<proteinExistence type="predicted"/>
<dbReference type="EMBL" id="BARV01019245">
    <property type="protein sequence ID" value="GAI28801.1"/>
    <property type="molecule type" value="Genomic_DNA"/>
</dbReference>
<comment type="caution">
    <text evidence="1">The sequence shown here is derived from an EMBL/GenBank/DDBJ whole genome shotgun (WGS) entry which is preliminary data.</text>
</comment>
<name>X1NF10_9ZZZZ</name>
<protein>
    <submittedName>
        <fullName evidence="1">Uncharacterized protein</fullName>
    </submittedName>
</protein>
<dbReference type="AlphaFoldDB" id="X1NF10"/>